<dbReference type="Proteomes" id="UP001291623">
    <property type="component" value="Unassembled WGS sequence"/>
</dbReference>
<comment type="caution">
    <text evidence="3">The sequence shown here is derived from an EMBL/GenBank/DDBJ whole genome shotgun (WGS) entry which is preliminary data.</text>
</comment>
<dbReference type="InterPro" id="IPR025452">
    <property type="entry name" value="DUF4218"/>
</dbReference>
<dbReference type="PANTHER" id="PTHR48451">
    <property type="entry name" value="DUF4218 DOMAIN-CONTAINING PROTEIN"/>
    <property type="match status" value="1"/>
</dbReference>
<dbReference type="EMBL" id="JAVYJV010000017">
    <property type="protein sequence ID" value="KAK4349239.1"/>
    <property type="molecule type" value="Genomic_DNA"/>
</dbReference>
<dbReference type="PANTHER" id="PTHR48451:SF1">
    <property type="entry name" value="DUF4218 DOMAIN-CONTAINING PROTEIN"/>
    <property type="match status" value="1"/>
</dbReference>
<accession>A0AAE1V5D3</accession>
<organism evidence="3 4">
    <name type="scientific">Anisodus tanguticus</name>
    <dbReference type="NCBI Taxonomy" id="243964"/>
    <lineage>
        <taxon>Eukaryota</taxon>
        <taxon>Viridiplantae</taxon>
        <taxon>Streptophyta</taxon>
        <taxon>Embryophyta</taxon>
        <taxon>Tracheophyta</taxon>
        <taxon>Spermatophyta</taxon>
        <taxon>Magnoliopsida</taxon>
        <taxon>eudicotyledons</taxon>
        <taxon>Gunneridae</taxon>
        <taxon>Pentapetalae</taxon>
        <taxon>asterids</taxon>
        <taxon>lamiids</taxon>
        <taxon>Solanales</taxon>
        <taxon>Solanaceae</taxon>
        <taxon>Solanoideae</taxon>
        <taxon>Hyoscyameae</taxon>
        <taxon>Anisodus</taxon>
    </lineage>
</organism>
<gene>
    <name evidence="3" type="ORF">RND71_031994</name>
</gene>
<feature type="domain" description="DUF4218" evidence="2">
    <location>
        <begin position="2"/>
        <end position="46"/>
    </location>
</feature>
<reference evidence="3" key="1">
    <citation type="submission" date="2023-12" db="EMBL/GenBank/DDBJ databases">
        <title>Genome assembly of Anisodus tanguticus.</title>
        <authorList>
            <person name="Wang Y.-J."/>
        </authorList>
    </citation>
    <scope>NUCLEOTIDE SEQUENCE</scope>
    <source>
        <strain evidence="3">KB-2021</strain>
        <tissue evidence="3">Leaf</tissue>
    </source>
</reference>
<dbReference type="AlphaFoldDB" id="A0AAE1V5D3"/>
<keyword evidence="4" id="KW-1185">Reference proteome</keyword>
<name>A0AAE1V5D3_9SOLA</name>
<feature type="compositionally biased region" description="Acidic residues" evidence="1">
    <location>
        <begin position="142"/>
        <end position="176"/>
    </location>
</feature>
<dbReference type="Pfam" id="PF13960">
    <property type="entry name" value="DUF4218"/>
    <property type="match status" value="1"/>
</dbReference>
<proteinExistence type="predicted"/>
<evidence type="ECO:0000313" key="3">
    <source>
        <dbReference type="EMBL" id="KAK4349239.1"/>
    </source>
</evidence>
<evidence type="ECO:0000313" key="4">
    <source>
        <dbReference type="Proteomes" id="UP001291623"/>
    </source>
</evidence>
<evidence type="ECO:0000256" key="1">
    <source>
        <dbReference type="SAM" id="MobiDB-lite"/>
    </source>
</evidence>
<protein>
    <recommendedName>
        <fullName evidence="2">DUF4218 domain-containing protein</fullName>
    </recommendedName>
</protein>
<sequence length="195" mass="22704">MRAYVRNKEKLEGSIAEDYFQHECHIFCSMYFNNRIQTKFNYKDKNDKDDKQHEPFQLSVFQSKGKPLGRREFVQLSYLEWQQAQLYILKNCPEVQSFIDEDDGPEDITTDFGMANVVDDSNNYVVISPRSDVPLDIVSASEEEEFTYDDEEEAVDEEDDDEFDGELSEEEEDGDTDLFGLTEDGESECNIYQGN</sequence>
<evidence type="ECO:0000259" key="2">
    <source>
        <dbReference type="Pfam" id="PF13960"/>
    </source>
</evidence>
<feature type="region of interest" description="Disordered" evidence="1">
    <location>
        <begin position="142"/>
        <end position="195"/>
    </location>
</feature>